<dbReference type="Pfam" id="PF08282">
    <property type="entry name" value="Hydrolase_3"/>
    <property type="match status" value="2"/>
</dbReference>
<accession>A0ABN2FN41</accession>
<reference evidence="2 3" key="1">
    <citation type="journal article" date="2019" name="Int. J. Syst. Evol. Microbiol.">
        <title>The Global Catalogue of Microorganisms (GCM) 10K type strain sequencing project: providing services to taxonomists for standard genome sequencing and annotation.</title>
        <authorList>
            <consortium name="The Broad Institute Genomics Platform"/>
            <consortium name="The Broad Institute Genome Sequencing Center for Infectious Disease"/>
            <person name="Wu L."/>
            <person name="Ma J."/>
        </authorList>
    </citation>
    <scope>NUCLEOTIDE SEQUENCE [LARGE SCALE GENOMIC DNA]</scope>
    <source>
        <strain evidence="2 3">JCM 13929</strain>
    </source>
</reference>
<keyword evidence="3" id="KW-1185">Reference proteome</keyword>
<name>A0ABN2FN41_9ACTN</name>
<dbReference type="Gene3D" id="3.40.50.1000">
    <property type="entry name" value="HAD superfamily/HAD-like"/>
    <property type="match status" value="1"/>
</dbReference>
<dbReference type="InterPro" id="IPR023214">
    <property type="entry name" value="HAD_sf"/>
</dbReference>
<dbReference type="Gene3D" id="3.40.50.300">
    <property type="entry name" value="P-loop containing nucleotide triphosphate hydrolases"/>
    <property type="match status" value="1"/>
</dbReference>
<evidence type="ECO:0000259" key="1">
    <source>
        <dbReference type="SMART" id="SM00382"/>
    </source>
</evidence>
<dbReference type="Gene3D" id="3.90.1070.10">
    <property type="match status" value="1"/>
</dbReference>
<evidence type="ECO:0000313" key="2">
    <source>
        <dbReference type="EMBL" id="GAA1654559.1"/>
    </source>
</evidence>
<dbReference type="RefSeq" id="WP_346109859.1">
    <property type="nucleotide sequence ID" value="NZ_BAAAMU010000050.1"/>
</dbReference>
<sequence length="552" mass="58844">MNLIRALAVDLDGTLTTGGVLSETAMRAIDEQRRRGLRAVLVTGRIMAELEADFPGLPGRFDAVVTENGCVLHAGPVTRELADPVDTALEHELRRSQVPLRRGRVLLACDDWAGGLAYDAIARLGLDVQIVHNRGHLMLLPPGVTKATGLTHVLDEFGLSPHNAVGAGDAENDHSLLECCEYGVAVANAVPGLARRADLVLEEFNGTGIAALLKGPLLSGGLRLPVPRRRLLLGTTPAGTPVHLPAAQTNLLISGGSGLGKSYLIGLLAEQLTVHGYSVLVIDPEGDHAGLGDLPDTLIAGDGHALPDPATLLDLAVRPRGAVVLDLSRMPPPARDRYLGALAAPLRALRAARGLPHWVLIDEAHQSAAAPANPIHPADGEYGYCLATYQPHLLTRESHARMEWRIRLIAGGRCAVHGPDTDVPVIVPAARRTFHQRHLRKYTETTLSAERGFHFRTDAGRTGVIALNLRQFTAELGRCPPAVLRHHAAGGDFSRWIRDVHAAHDLAAEVRSIEEVLAADGDADLARARLTDIVHSHYLTSSAPADPVAPIG</sequence>
<dbReference type="InterPro" id="IPR003593">
    <property type="entry name" value="AAA+_ATPase"/>
</dbReference>
<dbReference type="SMART" id="SM00382">
    <property type="entry name" value="AAA"/>
    <property type="match status" value="1"/>
</dbReference>
<gene>
    <name evidence="2" type="ORF">GCM10009733_059910</name>
</gene>
<dbReference type="PANTHER" id="PTHR10000:SF8">
    <property type="entry name" value="HAD SUPERFAMILY HYDROLASE-LIKE, TYPE 3"/>
    <property type="match status" value="1"/>
</dbReference>
<dbReference type="GO" id="GO:0016787">
    <property type="term" value="F:hydrolase activity"/>
    <property type="evidence" value="ECO:0007669"/>
    <property type="project" value="UniProtKB-KW"/>
</dbReference>
<proteinExistence type="predicted"/>
<dbReference type="PANTHER" id="PTHR10000">
    <property type="entry name" value="PHOSPHOSERINE PHOSPHATASE"/>
    <property type="match status" value="1"/>
</dbReference>
<keyword evidence="2" id="KW-0378">Hydrolase</keyword>
<dbReference type="Pfam" id="PF01935">
    <property type="entry name" value="DUF87"/>
    <property type="match status" value="1"/>
</dbReference>
<protein>
    <submittedName>
        <fullName evidence="2">HAD-IIB family hydrolase</fullName>
    </submittedName>
</protein>
<dbReference type="SUPFAM" id="SSF56784">
    <property type="entry name" value="HAD-like"/>
    <property type="match status" value="1"/>
</dbReference>
<evidence type="ECO:0000313" key="3">
    <source>
        <dbReference type="Proteomes" id="UP001500064"/>
    </source>
</evidence>
<organism evidence="2 3">
    <name type="scientific">Nonomuraea maheshkhaliensis</name>
    <dbReference type="NCBI Taxonomy" id="419590"/>
    <lineage>
        <taxon>Bacteria</taxon>
        <taxon>Bacillati</taxon>
        <taxon>Actinomycetota</taxon>
        <taxon>Actinomycetes</taxon>
        <taxon>Streptosporangiales</taxon>
        <taxon>Streptosporangiaceae</taxon>
        <taxon>Nonomuraea</taxon>
    </lineage>
</organism>
<dbReference type="Proteomes" id="UP001500064">
    <property type="component" value="Unassembled WGS sequence"/>
</dbReference>
<dbReference type="InterPro" id="IPR002789">
    <property type="entry name" value="HerA_central"/>
</dbReference>
<dbReference type="SUPFAM" id="SSF52540">
    <property type="entry name" value="P-loop containing nucleoside triphosphate hydrolases"/>
    <property type="match status" value="1"/>
</dbReference>
<feature type="domain" description="AAA+ ATPase" evidence="1">
    <location>
        <begin position="247"/>
        <end position="410"/>
    </location>
</feature>
<dbReference type="InterPro" id="IPR036412">
    <property type="entry name" value="HAD-like_sf"/>
</dbReference>
<comment type="caution">
    <text evidence="2">The sequence shown here is derived from an EMBL/GenBank/DDBJ whole genome shotgun (WGS) entry which is preliminary data.</text>
</comment>
<dbReference type="EMBL" id="BAAAMU010000050">
    <property type="protein sequence ID" value="GAA1654559.1"/>
    <property type="molecule type" value="Genomic_DNA"/>
</dbReference>
<dbReference type="InterPro" id="IPR027417">
    <property type="entry name" value="P-loop_NTPase"/>
</dbReference>